<accession>A0A4V1J439</accession>
<keyword evidence="4" id="KW-1185">Reference proteome</keyword>
<feature type="transmembrane region" description="Helical" evidence="2">
    <location>
        <begin position="12"/>
        <end position="34"/>
    </location>
</feature>
<reference evidence="4" key="1">
    <citation type="journal article" date="2018" name="Nat. Microbiol.">
        <title>Leveraging single-cell genomics to expand the fungal tree of life.</title>
        <authorList>
            <person name="Ahrendt S.R."/>
            <person name="Quandt C.A."/>
            <person name="Ciobanu D."/>
            <person name="Clum A."/>
            <person name="Salamov A."/>
            <person name="Andreopoulos B."/>
            <person name="Cheng J.F."/>
            <person name="Woyke T."/>
            <person name="Pelin A."/>
            <person name="Henrissat B."/>
            <person name="Reynolds N.K."/>
            <person name="Benny G.L."/>
            <person name="Smith M.E."/>
            <person name="James T.Y."/>
            <person name="Grigoriev I.V."/>
        </authorList>
    </citation>
    <scope>NUCLEOTIDE SEQUENCE [LARGE SCALE GENOMIC DNA]</scope>
    <source>
        <strain evidence="4">RSA 468</strain>
    </source>
</reference>
<sequence length="198" mass="21020">MDNPASTPWVANLIALVTVLGSLLILLVLAWLIFWRLALRNIPIVRELLGLEPLVEPRSTTHRPPSQPRASSRRKSHDDTAPISSSVSSSIHSAATDPTEVGAYDRPSPPPSSGSATGHGGGVPGSTNPGPSHPYSYSPGYSAPPSLRPNGPTLPNGGDVRQRKIPNDSRPPNSKQPQPATANQDCGLPDFMEEYLSN</sequence>
<dbReference type="EMBL" id="ML003302">
    <property type="protein sequence ID" value="RKP34219.1"/>
    <property type="molecule type" value="Genomic_DNA"/>
</dbReference>
<gene>
    <name evidence="3" type="ORF">BJ085DRAFT_39900</name>
</gene>
<name>A0A4V1J439_9FUNG</name>
<keyword evidence="2" id="KW-0812">Transmembrane</keyword>
<dbReference type="Proteomes" id="UP000268162">
    <property type="component" value="Unassembled WGS sequence"/>
</dbReference>
<evidence type="ECO:0000313" key="3">
    <source>
        <dbReference type="EMBL" id="RKP34219.1"/>
    </source>
</evidence>
<feature type="compositionally biased region" description="Low complexity" evidence="1">
    <location>
        <begin position="83"/>
        <end position="93"/>
    </location>
</feature>
<protein>
    <submittedName>
        <fullName evidence="3">Uncharacterized protein</fullName>
    </submittedName>
</protein>
<evidence type="ECO:0000256" key="2">
    <source>
        <dbReference type="SAM" id="Phobius"/>
    </source>
</evidence>
<feature type="compositionally biased region" description="Low complexity" evidence="1">
    <location>
        <begin position="125"/>
        <end position="145"/>
    </location>
</feature>
<proteinExistence type="predicted"/>
<feature type="compositionally biased region" description="Polar residues" evidence="1">
    <location>
        <begin position="170"/>
        <end position="184"/>
    </location>
</feature>
<evidence type="ECO:0000256" key="1">
    <source>
        <dbReference type="SAM" id="MobiDB-lite"/>
    </source>
</evidence>
<keyword evidence="2" id="KW-0472">Membrane</keyword>
<evidence type="ECO:0000313" key="4">
    <source>
        <dbReference type="Proteomes" id="UP000268162"/>
    </source>
</evidence>
<dbReference type="AlphaFoldDB" id="A0A4V1J439"/>
<organism evidence="3 4">
    <name type="scientific">Dimargaris cristalligena</name>
    <dbReference type="NCBI Taxonomy" id="215637"/>
    <lineage>
        <taxon>Eukaryota</taxon>
        <taxon>Fungi</taxon>
        <taxon>Fungi incertae sedis</taxon>
        <taxon>Zoopagomycota</taxon>
        <taxon>Kickxellomycotina</taxon>
        <taxon>Dimargaritomycetes</taxon>
        <taxon>Dimargaritales</taxon>
        <taxon>Dimargaritaceae</taxon>
        <taxon>Dimargaris</taxon>
    </lineage>
</organism>
<keyword evidence="2" id="KW-1133">Transmembrane helix</keyword>
<feature type="region of interest" description="Disordered" evidence="1">
    <location>
        <begin position="56"/>
        <end position="198"/>
    </location>
</feature>